<name>A0ABR2KJP4_9EUKA</name>
<organism evidence="1 2">
    <name type="scientific">Tritrichomonas musculus</name>
    <dbReference type="NCBI Taxonomy" id="1915356"/>
    <lineage>
        <taxon>Eukaryota</taxon>
        <taxon>Metamonada</taxon>
        <taxon>Parabasalia</taxon>
        <taxon>Tritrichomonadida</taxon>
        <taxon>Tritrichomonadidae</taxon>
        <taxon>Tritrichomonas</taxon>
    </lineage>
</organism>
<accession>A0ABR2KJP4</accession>
<evidence type="ECO:0000313" key="2">
    <source>
        <dbReference type="Proteomes" id="UP001470230"/>
    </source>
</evidence>
<evidence type="ECO:0000313" key="1">
    <source>
        <dbReference type="EMBL" id="KAK8891289.1"/>
    </source>
</evidence>
<keyword evidence="2" id="KW-1185">Reference proteome</keyword>
<gene>
    <name evidence="1" type="ORF">M9Y10_028497</name>
</gene>
<comment type="caution">
    <text evidence="1">The sequence shown here is derived from an EMBL/GenBank/DDBJ whole genome shotgun (WGS) entry which is preliminary data.</text>
</comment>
<dbReference type="SUPFAM" id="SSF48371">
    <property type="entry name" value="ARM repeat"/>
    <property type="match status" value="1"/>
</dbReference>
<proteinExistence type="predicted"/>
<dbReference type="InterPro" id="IPR016024">
    <property type="entry name" value="ARM-type_fold"/>
</dbReference>
<reference evidence="1 2" key="1">
    <citation type="submission" date="2024-04" db="EMBL/GenBank/DDBJ databases">
        <title>Tritrichomonas musculus Genome.</title>
        <authorList>
            <person name="Alves-Ferreira E."/>
            <person name="Grigg M."/>
            <person name="Lorenzi H."/>
            <person name="Galac M."/>
        </authorList>
    </citation>
    <scope>NUCLEOTIDE SEQUENCE [LARGE SCALE GENOMIC DNA]</scope>
    <source>
        <strain evidence="1 2">EAF2021</strain>
    </source>
</reference>
<sequence>MSFIANDINYSPGSKSMGAYKSPKFMKIDKNDSLSPIHELSSEKIVEESELIDIIQYLFVETISNEELNICKEKLANFPQNLIPTNIPENYIIAILDKYNKTQNSLEEDCFILVIECFSMIDDYHPLIQKMNFFNVTIDKIKNLSPNSFLMLKILANIYDSLENKYESLNAICSLIPALSNHNGNEIFDYLIHFFYNYSSSDFAAEDGSMLISNSLLSLLKDFEKKEMLLSSFSAERIFYIMRTLIQKFEEDFSEVLEHPIIANKNRYLFNDSPEVAISYIILSGILFYRNKNPFDLHVFDFLPFLTSKKKELISPSIWILNIMVGSSEDMANELNKINLLAFKDAYSEIDYNGKIEIAYLYQNLLGKISNDYRFQFFNDNFDMLFQFLDLENDEILENMLHLYSDVHFTLVEVGDEQMINDFKNKLFSNDFSKLLDDVIIESQSENARLCAKELSLMFQNGEENVR</sequence>
<protein>
    <submittedName>
        <fullName evidence="1">Uncharacterized protein</fullName>
    </submittedName>
</protein>
<dbReference type="EMBL" id="JAPFFF010000004">
    <property type="protein sequence ID" value="KAK8891289.1"/>
    <property type="molecule type" value="Genomic_DNA"/>
</dbReference>
<dbReference type="Proteomes" id="UP001470230">
    <property type="component" value="Unassembled WGS sequence"/>
</dbReference>